<dbReference type="EMBL" id="OX365907">
    <property type="protein sequence ID" value="CAI4046291.1"/>
    <property type="molecule type" value="Genomic_DNA"/>
</dbReference>
<dbReference type="NCBIfam" id="TIGR01034">
    <property type="entry name" value="metK"/>
    <property type="match status" value="1"/>
</dbReference>
<dbReference type="OrthoDB" id="5852090at2759"/>
<dbReference type="Pfam" id="PF00438">
    <property type="entry name" value="S-AdoMet_synt_N"/>
    <property type="match status" value="1"/>
</dbReference>
<dbReference type="PANTHER" id="PTHR11964">
    <property type="entry name" value="S-ADENOSYLMETHIONINE SYNTHETASE"/>
    <property type="match status" value="1"/>
</dbReference>
<gene>
    <name evidence="1" type="primary">SKDI12G2170</name>
    <name evidence="1" type="ORF">SKDI_12G2170</name>
</gene>
<dbReference type="PIRSF" id="PIRSF000497">
    <property type="entry name" value="MAT"/>
    <property type="match status" value="1"/>
</dbReference>
<dbReference type="GO" id="GO:0006555">
    <property type="term" value="P:methionine metabolic process"/>
    <property type="evidence" value="ECO:0007669"/>
    <property type="project" value="UniProtKB-ARBA"/>
</dbReference>
<dbReference type="Pfam" id="PF02772">
    <property type="entry name" value="S-AdoMet_synt_M"/>
    <property type="match status" value="1"/>
</dbReference>
<dbReference type="GO" id="GO:0004478">
    <property type="term" value="F:methionine adenosyltransferase activity"/>
    <property type="evidence" value="ECO:0007669"/>
    <property type="project" value="UniProtKB-EC"/>
</dbReference>
<keyword evidence="2" id="KW-1185">Reference proteome</keyword>
<dbReference type="Gene3D" id="3.30.300.10">
    <property type="match status" value="3"/>
</dbReference>
<dbReference type="GO" id="GO:0006730">
    <property type="term" value="P:one-carbon metabolic process"/>
    <property type="evidence" value="ECO:0007669"/>
    <property type="project" value="UniProtKB-KW"/>
</dbReference>
<dbReference type="Pfam" id="PF02773">
    <property type="entry name" value="S-AdoMet_synt_C"/>
    <property type="match status" value="1"/>
</dbReference>
<dbReference type="InterPro" id="IPR022631">
    <property type="entry name" value="ADOMET_SYNTHASE_CS"/>
</dbReference>
<dbReference type="CDD" id="cd18079">
    <property type="entry name" value="S-AdoMet_synt"/>
    <property type="match status" value="1"/>
</dbReference>
<name>A0AA35J4Z5_SACK1</name>
<dbReference type="InterPro" id="IPR022630">
    <property type="entry name" value="S-AdoMet_synt_C"/>
</dbReference>
<dbReference type="GO" id="GO:0046872">
    <property type="term" value="F:metal ion binding"/>
    <property type="evidence" value="ECO:0007669"/>
    <property type="project" value="UniProtKB-KW"/>
</dbReference>
<proteinExistence type="inferred from homology"/>
<protein>
    <submittedName>
        <fullName evidence="1">Uncharacterized protein</fullName>
    </submittedName>
</protein>
<sequence length="382" mass="41756">MAGTFLFTSESVGEGHPDKICDQVSDAILDACLAEDPHSKVACETAAKTGMIMVFGEITTKAQLDYQKIVRDTIQKIGYDDSAKGFDYKTCNVLVAIEQQSPDIAQGVHEEKDLEDIGAGDQGIMFGYATDETPEGLPLTILLAHKLNMAMADARRDGSLPWLRPDTKTQVTVEYKNDHGRWIPLRIDTVVVSAQHADEITTEDLRAQLKSEIIEKVIPKDMLDENTKYFIQPSGRFVIGGPQGDAGLTGRKIIVDAYGGASSVGGGAFSGKDYSKVDRSAAYAARWVAKSLVAAGLCKRVQVQFSYAIGIAEPLSLHVDTYGTASKSDEEIIAIISKNFDLRPGVLVKELDLARPIYLPTASYGHFTNQEYPWEKPKTLKF</sequence>
<evidence type="ECO:0000313" key="1">
    <source>
        <dbReference type="EMBL" id="CAI4046291.1"/>
    </source>
</evidence>
<dbReference type="PROSITE" id="PS00376">
    <property type="entry name" value="ADOMET_SYNTHASE_1"/>
    <property type="match status" value="1"/>
</dbReference>
<dbReference type="GO" id="GO:0006556">
    <property type="term" value="P:S-adenosylmethionine biosynthetic process"/>
    <property type="evidence" value="ECO:0007669"/>
    <property type="project" value="UniProtKB-UniPathway"/>
</dbReference>
<dbReference type="InterPro" id="IPR022629">
    <property type="entry name" value="S-AdoMet_synt_central"/>
</dbReference>
<dbReference type="InterPro" id="IPR002133">
    <property type="entry name" value="S-AdoMet_synthetase"/>
</dbReference>
<organism evidence="1 2">
    <name type="scientific">Saccharomyces kudriavzevii (strain ATCC MYA-4449 / AS 2.2408 / CBS 8840 / NBRC 1802 / NCYC 2889)</name>
    <name type="common">Yeast</name>
    <dbReference type="NCBI Taxonomy" id="226230"/>
    <lineage>
        <taxon>Eukaryota</taxon>
        <taxon>Fungi</taxon>
        <taxon>Dikarya</taxon>
        <taxon>Ascomycota</taxon>
        <taxon>Saccharomycotina</taxon>
        <taxon>Saccharomycetes</taxon>
        <taxon>Saccharomycetales</taxon>
        <taxon>Saccharomycetaceae</taxon>
        <taxon>Saccharomyces</taxon>
    </lineage>
</organism>
<dbReference type="InterPro" id="IPR022628">
    <property type="entry name" value="S-AdoMet_synt_N"/>
</dbReference>
<dbReference type="HAMAP" id="MF_00086">
    <property type="entry name" value="S_AdoMet_synth1"/>
    <property type="match status" value="1"/>
</dbReference>
<dbReference type="GO" id="GO:0005524">
    <property type="term" value="F:ATP binding"/>
    <property type="evidence" value="ECO:0007669"/>
    <property type="project" value="UniProtKB-KW"/>
</dbReference>
<reference evidence="1" key="1">
    <citation type="submission" date="2022-10" db="EMBL/GenBank/DDBJ databases">
        <authorList>
            <person name="Byrne P K."/>
        </authorList>
    </citation>
    <scope>NUCLEOTIDE SEQUENCE</scope>
    <source>
        <strain evidence="1">IFO1802</strain>
    </source>
</reference>
<dbReference type="Proteomes" id="UP001162087">
    <property type="component" value="Chromosome 12"/>
</dbReference>
<accession>A0AA35J4Z5</accession>
<dbReference type="InterPro" id="IPR022636">
    <property type="entry name" value="S-AdoMet_synthetase_sfam"/>
</dbReference>
<dbReference type="SUPFAM" id="SSF55973">
    <property type="entry name" value="S-adenosylmethionine synthetase"/>
    <property type="match status" value="3"/>
</dbReference>
<evidence type="ECO:0000313" key="2">
    <source>
        <dbReference type="Proteomes" id="UP001162087"/>
    </source>
</evidence>
<dbReference type="PROSITE" id="PS00377">
    <property type="entry name" value="ADOMET_SYNTHASE_2"/>
    <property type="match status" value="1"/>
</dbReference>